<dbReference type="GO" id="GO:1990281">
    <property type="term" value="C:efflux pump complex"/>
    <property type="evidence" value="ECO:0007669"/>
    <property type="project" value="TreeGrafter"/>
</dbReference>
<gene>
    <name evidence="5" type="ORF">HNR48_001793</name>
</gene>
<dbReference type="InParanoid" id="A0A7X0MVL0"/>
<dbReference type="GO" id="GO:0015562">
    <property type="term" value="F:efflux transmembrane transporter activity"/>
    <property type="evidence" value="ECO:0007669"/>
    <property type="project" value="TreeGrafter"/>
</dbReference>
<keyword evidence="3" id="KW-0812">Transmembrane</keyword>
<dbReference type="EMBL" id="JACHHT010000002">
    <property type="protein sequence ID" value="MBB6521508.1"/>
    <property type="molecule type" value="Genomic_DNA"/>
</dbReference>
<comment type="caution">
    <text evidence="5">The sequence shown here is derived from an EMBL/GenBank/DDBJ whole genome shotgun (WGS) entry which is preliminary data.</text>
</comment>
<protein>
    <submittedName>
        <fullName evidence="5">HlyD family secretion protein</fullName>
    </submittedName>
</protein>
<keyword evidence="6" id="KW-1185">Reference proteome</keyword>
<dbReference type="AlphaFoldDB" id="A0A7X0MVL0"/>
<dbReference type="Gene3D" id="2.40.30.170">
    <property type="match status" value="1"/>
</dbReference>
<reference evidence="5 6" key="1">
    <citation type="submission" date="2020-08" db="EMBL/GenBank/DDBJ databases">
        <title>Genomic Encyclopedia of Type Strains, Phase IV (KMG-IV): sequencing the most valuable type-strain genomes for metagenomic binning, comparative biology and taxonomic classification.</title>
        <authorList>
            <person name="Goeker M."/>
        </authorList>
    </citation>
    <scope>NUCLEOTIDE SEQUENCE [LARGE SCALE GENOMIC DNA]</scope>
    <source>
        <strain evidence="5 6">DSM 22368</strain>
    </source>
</reference>
<dbReference type="InterPro" id="IPR006143">
    <property type="entry name" value="RND_pump_MFP"/>
</dbReference>
<dbReference type="NCBIfam" id="TIGR01730">
    <property type="entry name" value="RND_mfp"/>
    <property type="match status" value="1"/>
</dbReference>
<evidence type="ECO:0000313" key="5">
    <source>
        <dbReference type="EMBL" id="MBB6521508.1"/>
    </source>
</evidence>
<dbReference type="SUPFAM" id="SSF111369">
    <property type="entry name" value="HlyD-like secretion proteins"/>
    <property type="match status" value="1"/>
</dbReference>
<feature type="domain" description="Multidrug resistance protein MdtA-like C-terminal permuted SH3" evidence="4">
    <location>
        <begin position="359"/>
        <end position="416"/>
    </location>
</feature>
<organism evidence="5 6">
    <name type="scientific">Pseudoteredinibacter isoporae</name>
    <dbReference type="NCBI Taxonomy" id="570281"/>
    <lineage>
        <taxon>Bacteria</taxon>
        <taxon>Pseudomonadati</taxon>
        <taxon>Pseudomonadota</taxon>
        <taxon>Gammaproteobacteria</taxon>
        <taxon>Cellvibrionales</taxon>
        <taxon>Cellvibrionaceae</taxon>
        <taxon>Pseudoteredinibacter</taxon>
    </lineage>
</organism>
<evidence type="ECO:0000259" key="4">
    <source>
        <dbReference type="Pfam" id="PF25967"/>
    </source>
</evidence>
<dbReference type="Gene3D" id="1.10.287.470">
    <property type="entry name" value="Helix hairpin bin"/>
    <property type="match status" value="1"/>
</dbReference>
<accession>A0A7X0MVL0</accession>
<dbReference type="Gene3D" id="2.40.420.20">
    <property type="match status" value="1"/>
</dbReference>
<comment type="similarity">
    <text evidence="1">Belongs to the membrane fusion protein (MFP) (TC 8.A.1) family.</text>
</comment>
<evidence type="ECO:0000256" key="2">
    <source>
        <dbReference type="SAM" id="MobiDB-lite"/>
    </source>
</evidence>
<dbReference type="InterPro" id="IPR058627">
    <property type="entry name" value="MdtA-like_C"/>
</dbReference>
<evidence type="ECO:0000256" key="3">
    <source>
        <dbReference type="SAM" id="Phobius"/>
    </source>
</evidence>
<keyword evidence="3" id="KW-1133">Transmembrane helix</keyword>
<dbReference type="Proteomes" id="UP000528457">
    <property type="component" value="Unassembled WGS sequence"/>
</dbReference>
<evidence type="ECO:0000313" key="6">
    <source>
        <dbReference type="Proteomes" id="UP000528457"/>
    </source>
</evidence>
<name>A0A7X0MVL0_9GAMM</name>
<dbReference type="PANTHER" id="PTHR30469:SF33">
    <property type="entry name" value="SLR1207 PROTEIN"/>
    <property type="match status" value="1"/>
</dbReference>
<sequence length="433" mass="49305">MNDMGTQHKSKLHSDHPMDRRIRSSKPYKRWLLLALLILAGVVAFVLFYEQGKSLHMARDRLVTGTAQQGVFDDFIPLRARVEPRKTVFLDAIQGGRVDHLLVEDGADVRAGQTIARLSNSDLQLSVMSTESRVIEQLNVMREQELRLEQNRLNHKTQLASLSYHLERLTRQNTRFQALLTSGHISQETVDKTQDELRHYQRLYQLSLEAQASDERLMAKQLEFYQTKATVMEENLAFARESLEALHIRAPFDGRLSGFDLVEGQSIQRGDRIGQISQPRSFKLKAGVDEYYLGRIVVGQSARIELQGKPYELSVSKVYPDVRGGQFQVDMTFEQDMPDKLRLGQSVQSRLQLGASEPALLIPNGPYFQDTGGRWLYVLSQDGREAKRRQVRLGRRNNDFIEVISGLNAGEEIITSAYAAFKDADRLKLSQDS</sequence>
<dbReference type="Pfam" id="PF25967">
    <property type="entry name" value="RND-MFP_C"/>
    <property type="match status" value="1"/>
</dbReference>
<dbReference type="RefSeq" id="WP_166844069.1">
    <property type="nucleotide sequence ID" value="NZ_JAAONY010000002.1"/>
</dbReference>
<feature type="region of interest" description="Disordered" evidence="2">
    <location>
        <begin position="1"/>
        <end position="20"/>
    </location>
</feature>
<feature type="transmembrane region" description="Helical" evidence="3">
    <location>
        <begin position="31"/>
        <end position="49"/>
    </location>
</feature>
<keyword evidence="3" id="KW-0472">Membrane</keyword>
<dbReference type="PANTHER" id="PTHR30469">
    <property type="entry name" value="MULTIDRUG RESISTANCE PROTEIN MDTA"/>
    <property type="match status" value="1"/>
</dbReference>
<proteinExistence type="inferred from homology"/>
<dbReference type="Gene3D" id="2.40.50.100">
    <property type="match status" value="1"/>
</dbReference>
<evidence type="ECO:0000256" key="1">
    <source>
        <dbReference type="ARBA" id="ARBA00009477"/>
    </source>
</evidence>